<dbReference type="AlphaFoldDB" id="A0A7J8VBM3"/>
<dbReference type="InterPro" id="IPR045032">
    <property type="entry name" value="PEL"/>
</dbReference>
<reference evidence="3 4" key="1">
    <citation type="journal article" date="2019" name="Genome Biol. Evol.">
        <title>Insights into the evolution of the New World diploid cottons (Gossypium, subgenus Houzingenia) based on genome sequencing.</title>
        <authorList>
            <person name="Grover C.E."/>
            <person name="Arick M.A. 2nd"/>
            <person name="Thrash A."/>
            <person name="Conover J.L."/>
            <person name="Sanders W.S."/>
            <person name="Peterson D.G."/>
            <person name="Frelichowski J.E."/>
            <person name="Scheffler J.A."/>
            <person name="Scheffler B.E."/>
            <person name="Wendel J.F."/>
        </authorList>
    </citation>
    <scope>NUCLEOTIDE SEQUENCE [LARGE SCALE GENOMIC DNA]</scope>
    <source>
        <strain evidence="3">57</strain>
        <tissue evidence="3">Leaf</tissue>
    </source>
</reference>
<organism evidence="3 4">
    <name type="scientific">Gossypium klotzschianum</name>
    <dbReference type="NCBI Taxonomy" id="34286"/>
    <lineage>
        <taxon>Eukaryota</taxon>
        <taxon>Viridiplantae</taxon>
        <taxon>Streptophyta</taxon>
        <taxon>Embryophyta</taxon>
        <taxon>Tracheophyta</taxon>
        <taxon>Spermatophyta</taxon>
        <taxon>Magnoliopsida</taxon>
        <taxon>eudicotyledons</taxon>
        <taxon>Gunneridae</taxon>
        <taxon>Pentapetalae</taxon>
        <taxon>rosids</taxon>
        <taxon>malvids</taxon>
        <taxon>Malvales</taxon>
        <taxon>Malvaceae</taxon>
        <taxon>Malvoideae</taxon>
        <taxon>Gossypium</taxon>
    </lineage>
</organism>
<protein>
    <recommendedName>
        <fullName evidence="5">Pectate lyase</fullName>
    </recommendedName>
</protein>
<evidence type="ECO:0008006" key="5">
    <source>
        <dbReference type="Google" id="ProtNLM"/>
    </source>
</evidence>
<evidence type="ECO:0000256" key="1">
    <source>
        <dbReference type="ARBA" id="ARBA00010980"/>
    </source>
</evidence>
<dbReference type="Proteomes" id="UP000593573">
    <property type="component" value="Unassembled WGS sequence"/>
</dbReference>
<dbReference type="OrthoDB" id="1738612at2759"/>
<proteinExistence type="inferred from homology"/>
<evidence type="ECO:0000256" key="2">
    <source>
        <dbReference type="ARBA" id="ARBA00022729"/>
    </source>
</evidence>
<dbReference type="EMBL" id="JABFAB010000009">
    <property type="protein sequence ID" value="MBA0660218.1"/>
    <property type="molecule type" value="Genomic_DNA"/>
</dbReference>
<sequence>MNNAYYPNTEEVVYNYNGHFFRTILEFNSTKENMKRLADCATGFAHGTTGGNDCEFYVVTNPSKDAANPKPRTLRHATIDVRGANVKICNGADITVQFVKNVIIHGLHIHHINLAKGGKVKDGENHLGLRTATDRDR</sequence>
<dbReference type="PANTHER" id="PTHR31683:SF208">
    <property type="entry name" value="PECTATE LYASE"/>
    <property type="match status" value="1"/>
</dbReference>
<comment type="similarity">
    <text evidence="1">Belongs to the polysaccharide lyase 1 family.</text>
</comment>
<dbReference type="PANTHER" id="PTHR31683">
    <property type="entry name" value="PECTATE LYASE 18-RELATED"/>
    <property type="match status" value="1"/>
</dbReference>
<dbReference type="GO" id="GO:0030570">
    <property type="term" value="F:pectate lyase activity"/>
    <property type="evidence" value="ECO:0007669"/>
    <property type="project" value="InterPro"/>
</dbReference>
<evidence type="ECO:0000313" key="3">
    <source>
        <dbReference type="EMBL" id="MBA0660218.1"/>
    </source>
</evidence>
<name>A0A7J8VBM3_9ROSI</name>
<gene>
    <name evidence="3" type="ORF">Goklo_012260</name>
</gene>
<evidence type="ECO:0000313" key="4">
    <source>
        <dbReference type="Proteomes" id="UP000593573"/>
    </source>
</evidence>
<keyword evidence="4" id="KW-1185">Reference proteome</keyword>
<dbReference type="InterPro" id="IPR011050">
    <property type="entry name" value="Pectin_lyase_fold/virulence"/>
</dbReference>
<keyword evidence="2" id="KW-0732">Signal</keyword>
<dbReference type="InterPro" id="IPR012334">
    <property type="entry name" value="Pectin_lyas_fold"/>
</dbReference>
<dbReference type="SUPFAM" id="SSF51126">
    <property type="entry name" value="Pectin lyase-like"/>
    <property type="match status" value="1"/>
</dbReference>
<dbReference type="InterPro" id="IPR018082">
    <property type="entry name" value="AmbAllergen"/>
</dbReference>
<dbReference type="PRINTS" id="PR00807">
    <property type="entry name" value="AMBALLERGEN"/>
</dbReference>
<feature type="non-terminal residue" evidence="3">
    <location>
        <position position="137"/>
    </location>
</feature>
<comment type="caution">
    <text evidence="3">The sequence shown here is derived from an EMBL/GenBank/DDBJ whole genome shotgun (WGS) entry which is preliminary data.</text>
</comment>
<dbReference type="Gene3D" id="2.160.20.10">
    <property type="entry name" value="Single-stranded right-handed beta-helix, Pectin lyase-like"/>
    <property type="match status" value="1"/>
</dbReference>
<accession>A0A7J8VBM3</accession>